<dbReference type="HAMAP" id="MF_00050">
    <property type="entry name" value="EF_Ts"/>
    <property type="match status" value="1"/>
</dbReference>
<keyword evidence="4 6" id="KW-0648">Protein biosynthesis</keyword>
<evidence type="ECO:0000256" key="4">
    <source>
        <dbReference type="ARBA" id="ARBA00022917"/>
    </source>
</evidence>
<dbReference type="Proteomes" id="UP000005602">
    <property type="component" value="Unassembled WGS sequence"/>
</dbReference>
<protein>
    <recommendedName>
        <fullName evidence="2 6">Elongation factor Ts</fullName>
        <shortName evidence="6">EF-Ts</shortName>
    </recommendedName>
</protein>
<proteinExistence type="inferred from homology"/>
<dbReference type="InterPro" id="IPR001816">
    <property type="entry name" value="Transl_elong_EFTs/EF1B"/>
</dbReference>
<gene>
    <name evidence="6 10" type="primary">tsf</name>
    <name evidence="10" type="ORF">STRINF_00116</name>
</gene>
<evidence type="ECO:0000256" key="6">
    <source>
        <dbReference type="HAMAP-Rule" id="MF_00050"/>
    </source>
</evidence>
<evidence type="ECO:0000313" key="10">
    <source>
        <dbReference type="EMBL" id="EDT48626.1"/>
    </source>
</evidence>
<dbReference type="InterPro" id="IPR018101">
    <property type="entry name" value="Transl_elong_Ts_CS"/>
</dbReference>
<comment type="subcellular location">
    <subcellularLocation>
        <location evidence="6 8">Cytoplasm</location>
    </subcellularLocation>
</comment>
<dbReference type="PANTHER" id="PTHR11741">
    <property type="entry name" value="ELONGATION FACTOR TS"/>
    <property type="match status" value="1"/>
</dbReference>
<sequence>MVNKKILEDIKMAITAAQVKELREKSGAGVMDAKKALVETDGDMEKAIELLREKGMAKAAKKADRVAAEGLTGTYVDGNVAAVVEVNAETDFVAQNAQFVELVKETAKAIAEQKPANNEEALKVTLASGDTLEAAYVNATATIGEKISFRRFALIEKTDEQHFGAYQHNGGRIGVITVLEGGDEALAKQVSMHVAAMKPTVLSYKELDEQFIHDELAQMNHAIDLDNESRAMVNKPALPHLKYGSKSQLTDEIIAQAEEDIKAELKAEGKPEKIWDKIIPGKMDRFMLDNTKVDQQYTLLAQVYIMDDSKTVEQYLDSVNAKVVTFTRFEVGEGIEKAANDFESEVAATMAAALNK</sequence>
<dbReference type="Gene3D" id="3.30.479.20">
    <property type="entry name" value="Elongation factor Ts, dimerisation domain"/>
    <property type="match status" value="2"/>
</dbReference>
<dbReference type="InterPro" id="IPR036402">
    <property type="entry name" value="EF-Ts_dimer_sf"/>
</dbReference>
<dbReference type="SUPFAM" id="SSF54713">
    <property type="entry name" value="Elongation factor Ts (EF-Ts), dimerisation domain"/>
    <property type="match status" value="2"/>
</dbReference>
<feature type="domain" description="Translation elongation factor EFTs/EF1B dimerisation" evidence="9">
    <location>
        <begin position="81"/>
        <end position="333"/>
    </location>
</feature>
<dbReference type="NCBIfam" id="TIGR00116">
    <property type="entry name" value="tsf"/>
    <property type="match status" value="1"/>
</dbReference>
<reference evidence="10" key="1">
    <citation type="submission" date="2008-03" db="EMBL/GenBank/DDBJ databases">
        <authorList>
            <person name="Fulton L."/>
            <person name="Clifton S."/>
            <person name="Fulton B."/>
            <person name="Xu J."/>
            <person name="Minx P."/>
            <person name="Pepin K.H."/>
            <person name="Johnson M."/>
            <person name="Thiruvilangam P."/>
            <person name="Bhonagiri V."/>
            <person name="Nash W.E."/>
            <person name="Mardis E.R."/>
            <person name="Wilson R.K."/>
        </authorList>
    </citation>
    <scope>NUCLEOTIDE SEQUENCE</scope>
    <source>
        <strain evidence="10">ATCC BAA-102</strain>
    </source>
</reference>
<dbReference type="Pfam" id="PF00889">
    <property type="entry name" value="EF_TS"/>
    <property type="match status" value="1"/>
</dbReference>
<comment type="function">
    <text evidence="5 6 7">Associates with the EF-Tu.GDP complex and induces the exchange of GDP to GTP. It remains bound to the aminoacyl-tRNA.EF-Tu.GTP complex up to the GTP hydrolysis stage on the ribosome.</text>
</comment>
<keyword evidence="6" id="KW-0963">Cytoplasm</keyword>
<evidence type="ECO:0000256" key="2">
    <source>
        <dbReference type="ARBA" id="ARBA00016956"/>
    </source>
</evidence>
<evidence type="ECO:0000256" key="5">
    <source>
        <dbReference type="ARBA" id="ARBA00025453"/>
    </source>
</evidence>
<dbReference type="PROSITE" id="PS01127">
    <property type="entry name" value="EF_TS_2"/>
    <property type="match status" value="1"/>
</dbReference>
<dbReference type="GO" id="GO:0003746">
    <property type="term" value="F:translation elongation factor activity"/>
    <property type="evidence" value="ECO:0007669"/>
    <property type="project" value="UniProtKB-KW"/>
</dbReference>
<dbReference type="Gene3D" id="1.10.8.10">
    <property type="entry name" value="DNA helicase RuvA subunit, C-terminal domain"/>
    <property type="match status" value="1"/>
</dbReference>
<dbReference type="PROSITE" id="PS01126">
    <property type="entry name" value="EF_TS_1"/>
    <property type="match status" value="1"/>
</dbReference>
<dbReference type="InterPro" id="IPR014039">
    <property type="entry name" value="Transl_elong_EFTs/EF1B_dimer"/>
</dbReference>
<comment type="similarity">
    <text evidence="1 6 7">Belongs to the EF-Ts family.</text>
</comment>
<name>A0ABP2DK76_9STRE</name>
<reference evidence="10" key="2">
    <citation type="submission" date="2013-09" db="EMBL/GenBank/DDBJ databases">
        <title>Draft genome sequence of Streptococcus infantarius subsp. infantarius ATCC BAA-102.</title>
        <authorList>
            <person name="Sudarsanam P."/>
            <person name="Ley R."/>
            <person name="Guruge J."/>
            <person name="Turnbaugh P.J."/>
            <person name="Mahowald M."/>
            <person name="Liep D."/>
            <person name="Gordon J."/>
        </authorList>
    </citation>
    <scope>NUCLEOTIDE SEQUENCE</scope>
    <source>
        <strain evidence="10">ATCC BAA-102</strain>
    </source>
</reference>
<dbReference type="SUPFAM" id="SSF46934">
    <property type="entry name" value="UBA-like"/>
    <property type="match status" value="1"/>
</dbReference>
<evidence type="ECO:0000256" key="7">
    <source>
        <dbReference type="RuleBase" id="RU000642"/>
    </source>
</evidence>
<keyword evidence="3 6" id="KW-0251">Elongation factor</keyword>
<evidence type="ECO:0000313" key="11">
    <source>
        <dbReference type="Proteomes" id="UP000005602"/>
    </source>
</evidence>
<organism evidence="10 11">
    <name type="scientific">Streptococcus infantarius subsp. infantarius ATCC BAA-102</name>
    <dbReference type="NCBI Taxonomy" id="471872"/>
    <lineage>
        <taxon>Bacteria</taxon>
        <taxon>Bacillati</taxon>
        <taxon>Bacillota</taxon>
        <taxon>Bacilli</taxon>
        <taxon>Lactobacillales</taxon>
        <taxon>Streptococcaceae</taxon>
        <taxon>Streptococcus</taxon>
    </lineage>
</organism>
<dbReference type="EMBL" id="ABJK02000008">
    <property type="protein sequence ID" value="EDT48626.1"/>
    <property type="molecule type" value="Genomic_DNA"/>
</dbReference>
<keyword evidence="11" id="KW-1185">Reference proteome</keyword>
<evidence type="ECO:0000256" key="8">
    <source>
        <dbReference type="RuleBase" id="RU000643"/>
    </source>
</evidence>
<comment type="caution">
    <text evidence="10">The sequence shown here is derived from an EMBL/GenBank/DDBJ whole genome shotgun (WGS) entry which is preliminary data.</text>
</comment>
<evidence type="ECO:0000259" key="9">
    <source>
        <dbReference type="Pfam" id="PF00889"/>
    </source>
</evidence>
<dbReference type="CDD" id="cd14275">
    <property type="entry name" value="UBA_EF-Ts"/>
    <property type="match status" value="1"/>
</dbReference>
<dbReference type="Gene3D" id="1.10.286.20">
    <property type="match status" value="1"/>
</dbReference>
<accession>A0ABP2DK76</accession>
<dbReference type="PANTHER" id="PTHR11741:SF0">
    <property type="entry name" value="ELONGATION FACTOR TS, MITOCHONDRIAL"/>
    <property type="match status" value="1"/>
</dbReference>
<evidence type="ECO:0000256" key="3">
    <source>
        <dbReference type="ARBA" id="ARBA00022768"/>
    </source>
</evidence>
<evidence type="ECO:0000256" key="1">
    <source>
        <dbReference type="ARBA" id="ARBA00005532"/>
    </source>
</evidence>
<dbReference type="InterPro" id="IPR009060">
    <property type="entry name" value="UBA-like_sf"/>
</dbReference>
<feature type="region of interest" description="Involved in Mg(2+) ion dislocation from EF-Tu" evidence="6">
    <location>
        <begin position="90"/>
        <end position="93"/>
    </location>
</feature>